<dbReference type="GO" id="GO:0030132">
    <property type="term" value="C:clathrin coat of coated pit"/>
    <property type="evidence" value="ECO:0007669"/>
    <property type="project" value="InterPro"/>
</dbReference>
<dbReference type="GO" id="GO:0006886">
    <property type="term" value="P:intracellular protein transport"/>
    <property type="evidence" value="ECO:0007669"/>
    <property type="project" value="InterPro"/>
</dbReference>
<dbReference type="Gramene" id="EFJ28116">
    <property type="protein sequence ID" value="EFJ28116"/>
    <property type="gene ID" value="SELMODRAFT_68037"/>
</dbReference>
<comment type="subcellular location">
    <subcellularLocation>
        <location evidence="2 7">Cytoplasmic vesicle membrane</location>
        <topology evidence="2 7">Peripheral membrane protein</topology>
        <orientation evidence="2 7">Cytoplasmic side</orientation>
    </subcellularLocation>
    <subcellularLocation>
        <location evidence="7">Membrane</location>
        <location evidence="7">Coated pit</location>
        <topology evidence="7">Peripheral membrane protein</topology>
        <orientation evidence="7">Cytoplasmic side</orientation>
    </subcellularLocation>
    <text evidence="7">Cytoplasmic face of coated pits and vesicles.</text>
</comment>
<dbReference type="GO" id="GO:0030125">
    <property type="term" value="C:clathrin vesicle coat"/>
    <property type="evidence" value="ECO:0000318"/>
    <property type="project" value="GO_Central"/>
</dbReference>
<organism evidence="10">
    <name type="scientific">Selaginella moellendorffii</name>
    <name type="common">Spikemoss</name>
    <dbReference type="NCBI Taxonomy" id="88036"/>
    <lineage>
        <taxon>Eukaryota</taxon>
        <taxon>Viridiplantae</taxon>
        <taxon>Streptophyta</taxon>
        <taxon>Embryophyta</taxon>
        <taxon>Tracheophyta</taxon>
        <taxon>Lycopodiopsida</taxon>
        <taxon>Selaginellales</taxon>
        <taxon>Selaginellaceae</taxon>
        <taxon>Selaginella</taxon>
    </lineage>
</organism>
<accession>D8RIM9</accession>
<evidence type="ECO:0000256" key="1">
    <source>
        <dbReference type="ARBA" id="ARBA00003913"/>
    </source>
</evidence>
<dbReference type="GO" id="GO:0072583">
    <property type="term" value="P:clathrin-dependent endocytosis"/>
    <property type="evidence" value="ECO:0000318"/>
    <property type="project" value="GO_Central"/>
</dbReference>
<evidence type="ECO:0000313" key="9">
    <source>
        <dbReference type="EMBL" id="EFJ28116.1"/>
    </source>
</evidence>
<dbReference type="EMBL" id="GL377580">
    <property type="protein sequence ID" value="EFJ28116.1"/>
    <property type="molecule type" value="Genomic_DNA"/>
</dbReference>
<evidence type="ECO:0000256" key="3">
    <source>
        <dbReference type="ARBA" id="ARBA00005263"/>
    </source>
</evidence>
<reference evidence="9 10" key="1">
    <citation type="journal article" date="2011" name="Science">
        <title>The Selaginella genome identifies genetic changes associated with the evolution of vascular plants.</title>
        <authorList>
            <person name="Banks J.A."/>
            <person name="Nishiyama T."/>
            <person name="Hasebe M."/>
            <person name="Bowman J.L."/>
            <person name="Gribskov M."/>
            <person name="dePamphilis C."/>
            <person name="Albert V.A."/>
            <person name="Aono N."/>
            <person name="Aoyama T."/>
            <person name="Ambrose B.A."/>
            <person name="Ashton N.W."/>
            <person name="Axtell M.J."/>
            <person name="Barker E."/>
            <person name="Barker M.S."/>
            <person name="Bennetzen J.L."/>
            <person name="Bonawitz N.D."/>
            <person name="Chapple C."/>
            <person name="Cheng C."/>
            <person name="Correa L.G."/>
            <person name="Dacre M."/>
            <person name="DeBarry J."/>
            <person name="Dreyer I."/>
            <person name="Elias M."/>
            <person name="Engstrom E.M."/>
            <person name="Estelle M."/>
            <person name="Feng L."/>
            <person name="Finet C."/>
            <person name="Floyd S.K."/>
            <person name="Frommer W.B."/>
            <person name="Fujita T."/>
            <person name="Gramzow L."/>
            <person name="Gutensohn M."/>
            <person name="Harholt J."/>
            <person name="Hattori M."/>
            <person name="Heyl A."/>
            <person name="Hirai T."/>
            <person name="Hiwatashi Y."/>
            <person name="Ishikawa M."/>
            <person name="Iwata M."/>
            <person name="Karol K.G."/>
            <person name="Koehler B."/>
            <person name="Kolukisaoglu U."/>
            <person name="Kubo M."/>
            <person name="Kurata T."/>
            <person name="Lalonde S."/>
            <person name="Li K."/>
            <person name="Li Y."/>
            <person name="Litt A."/>
            <person name="Lyons E."/>
            <person name="Manning G."/>
            <person name="Maruyama T."/>
            <person name="Michael T.P."/>
            <person name="Mikami K."/>
            <person name="Miyazaki S."/>
            <person name="Morinaga S."/>
            <person name="Murata T."/>
            <person name="Mueller-Roeber B."/>
            <person name="Nelson D.R."/>
            <person name="Obara M."/>
            <person name="Oguri Y."/>
            <person name="Olmstead R.G."/>
            <person name="Onodera N."/>
            <person name="Petersen B.L."/>
            <person name="Pils B."/>
            <person name="Prigge M."/>
            <person name="Rensing S.A."/>
            <person name="Riano-Pachon D.M."/>
            <person name="Roberts A.W."/>
            <person name="Sato Y."/>
            <person name="Scheller H.V."/>
            <person name="Schulz B."/>
            <person name="Schulz C."/>
            <person name="Shakirov E.V."/>
            <person name="Shibagaki N."/>
            <person name="Shinohara N."/>
            <person name="Shippen D.E."/>
            <person name="Soerensen I."/>
            <person name="Sotooka R."/>
            <person name="Sugimoto N."/>
            <person name="Sugita M."/>
            <person name="Sumikawa N."/>
            <person name="Tanurdzic M."/>
            <person name="Theissen G."/>
            <person name="Ulvskov P."/>
            <person name="Wakazuki S."/>
            <person name="Weng J.K."/>
            <person name="Willats W.W."/>
            <person name="Wipf D."/>
            <person name="Wolf P.G."/>
            <person name="Yang L."/>
            <person name="Zimmer A.D."/>
            <person name="Zhu Q."/>
            <person name="Mitros T."/>
            <person name="Hellsten U."/>
            <person name="Loque D."/>
            <person name="Otillar R."/>
            <person name="Salamov A."/>
            <person name="Schmutz J."/>
            <person name="Shapiro H."/>
            <person name="Lindquist E."/>
            <person name="Lucas S."/>
            <person name="Rokhsar D."/>
            <person name="Grigoriev I.V."/>
        </authorList>
    </citation>
    <scope>NUCLEOTIDE SEQUENCE [LARGE SCALE GENOMIC DNA]</scope>
</reference>
<dbReference type="GO" id="GO:0005886">
    <property type="term" value="C:plasma membrane"/>
    <property type="evidence" value="ECO:0000318"/>
    <property type="project" value="GO_Central"/>
</dbReference>
<dbReference type="Pfam" id="PF01086">
    <property type="entry name" value="Clathrin_lg_ch"/>
    <property type="match status" value="1"/>
</dbReference>
<evidence type="ECO:0000256" key="4">
    <source>
        <dbReference type="ARBA" id="ARBA00023136"/>
    </source>
</evidence>
<keyword evidence="10" id="KW-1185">Reference proteome</keyword>
<keyword evidence="4 7" id="KW-0472">Membrane</keyword>
<dbReference type="InParanoid" id="D8RIM9"/>
<dbReference type="HOGENOM" id="CLU_2009850_0_0_1"/>
<keyword evidence="6 7" id="KW-0968">Cytoplasmic vesicle</keyword>
<sequence>LRFLARKNALALQAKENDERDRLAKTLCAAEEHKRELFAKRNAEVEASKKANREKEKVSLESREEFHARAPLNYWGAVSELISTKPAVEKKKTDAAIAKPRKSTDLSRMRQIILKLKHRIPKSH</sequence>
<dbReference type="InterPro" id="IPR000996">
    <property type="entry name" value="Clathrin_L-chain"/>
</dbReference>
<comment type="similarity">
    <text evidence="3 7">Belongs to the clathrin light chain family.</text>
</comment>
<evidence type="ECO:0000313" key="10">
    <source>
        <dbReference type="Proteomes" id="UP000001514"/>
    </source>
</evidence>
<dbReference type="Proteomes" id="UP000001514">
    <property type="component" value="Unassembled WGS sequence"/>
</dbReference>
<dbReference type="GO" id="GO:0005198">
    <property type="term" value="F:structural molecule activity"/>
    <property type="evidence" value="ECO:0007669"/>
    <property type="project" value="InterPro"/>
</dbReference>
<dbReference type="KEGG" id="smo:SELMODRAFT_68037"/>
<evidence type="ECO:0000256" key="2">
    <source>
        <dbReference type="ARBA" id="ARBA00004180"/>
    </source>
</evidence>
<name>D8RIM9_SELML</name>
<feature type="non-terminal residue" evidence="9">
    <location>
        <position position="1"/>
    </location>
</feature>
<comment type="function">
    <text evidence="1 7">Clathrin is the major protein of the polyhedral coat of coated pits and vesicles.</text>
</comment>
<gene>
    <name evidence="9" type="ORF">SELMODRAFT_68037</name>
</gene>
<dbReference type="PANTHER" id="PTHR10639">
    <property type="entry name" value="CLATHRIN LIGHT CHAIN"/>
    <property type="match status" value="1"/>
</dbReference>
<evidence type="ECO:0000256" key="6">
    <source>
        <dbReference type="ARBA" id="ARBA00023329"/>
    </source>
</evidence>
<feature type="region of interest" description="Disordered" evidence="8">
    <location>
        <begin position="43"/>
        <end position="62"/>
    </location>
</feature>
<feature type="non-terminal residue" evidence="9">
    <location>
        <position position="124"/>
    </location>
</feature>
<dbReference type="STRING" id="88036.D8RIM9"/>
<keyword evidence="5 7" id="KW-0168">Coated pit</keyword>
<evidence type="ECO:0000256" key="7">
    <source>
        <dbReference type="RuleBase" id="RU363137"/>
    </source>
</evidence>
<dbReference type="AlphaFoldDB" id="D8RIM9"/>
<evidence type="ECO:0000256" key="5">
    <source>
        <dbReference type="ARBA" id="ARBA00023176"/>
    </source>
</evidence>
<protein>
    <recommendedName>
        <fullName evidence="7">Clathrin light chain</fullName>
    </recommendedName>
</protein>
<dbReference type="GO" id="GO:0032050">
    <property type="term" value="F:clathrin heavy chain binding"/>
    <property type="evidence" value="ECO:0000318"/>
    <property type="project" value="GO_Central"/>
</dbReference>
<proteinExistence type="inferred from homology"/>
<dbReference type="GO" id="GO:0030130">
    <property type="term" value="C:clathrin coat of trans-Golgi network vesicle"/>
    <property type="evidence" value="ECO:0007669"/>
    <property type="project" value="InterPro"/>
</dbReference>
<dbReference type="PANTHER" id="PTHR10639:SF24">
    <property type="entry name" value="CLATHRIN LIGHT CHAIN 3"/>
    <property type="match status" value="1"/>
</dbReference>
<evidence type="ECO:0000256" key="8">
    <source>
        <dbReference type="SAM" id="MobiDB-lite"/>
    </source>
</evidence>